<dbReference type="SUPFAM" id="SSF51735">
    <property type="entry name" value="NAD(P)-binding Rossmann-fold domains"/>
    <property type="match status" value="1"/>
</dbReference>
<name>A0ABS9TE53_9PSEU</name>
<dbReference type="Gene3D" id="3.90.25.10">
    <property type="entry name" value="UDP-galactose 4-epimerase, domain 1"/>
    <property type="match status" value="1"/>
</dbReference>
<protein>
    <submittedName>
        <fullName evidence="2">NAD(P)H-binding protein</fullName>
    </submittedName>
</protein>
<keyword evidence="3" id="KW-1185">Reference proteome</keyword>
<reference evidence="2 3" key="1">
    <citation type="submission" date="2022-03" db="EMBL/GenBank/DDBJ databases">
        <title>Pseudonocardia alaer sp. nov., a novel actinomycete isolated from reed forest soil.</title>
        <authorList>
            <person name="Wang L."/>
        </authorList>
    </citation>
    <scope>NUCLEOTIDE SEQUENCE [LARGE SCALE GENOMIC DNA]</scope>
    <source>
        <strain evidence="2 3">Y-16303</strain>
    </source>
</reference>
<feature type="domain" description="NAD(P)-binding" evidence="1">
    <location>
        <begin position="6"/>
        <end position="141"/>
    </location>
</feature>
<organism evidence="2 3">
    <name type="scientific">Pseudonocardia alaniniphila</name>
    <dbReference type="NCBI Taxonomy" id="75291"/>
    <lineage>
        <taxon>Bacteria</taxon>
        <taxon>Bacillati</taxon>
        <taxon>Actinomycetota</taxon>
        <taxon>Actinomycetes</taxon>
        <taxon>Pseudonocardiales</taxon>
        <taxon>Pseudonocardiaceae</taxon>
        <taxon>Pseudonocardia</taxon>
    </lineage>
</organism>
<dbReference type="Gene3D" id="3.40.50.720">
    <property type="entry name" value="NAD(P)-binding Rossmann-like Domain"/>
    <property type="match status" value="1"/>
</dbReference>
<dbReference type="InterPro" id="IPR036291">
    <property type="entry name" value="NAD(P)-bd_dom_sf"/>
</dbReference>
<dbReference type="PANTHER" id="PTHR47129:SF1">
    <property type="entry name" value="NMRA-LIKE DOMAIN-CONTAINING PROTEIN"/>
    <property type="match status" value="1"/>
</dbReference>
<accession>A0ABS9TE53</accession>
<sequence length="270" mass="27741">MIVVTGVTGKLGGIVAKDLLTRVPAADLVAVARTPQKAAALAEQGVEVRAGDYEDPESLRAAFAGADVLLFVSSPDITPGTRVRQHGNVVEAARAAGVGRIVYTSAIGAQDGVGFLADHTATEKMLRESGVPHTLLRNTFYMEALVNPGLRSAVGSGELVAADGGQPVNFATITDLALAASATLTGTEHEGVAYEVRGALWTVPDLARILGEVSGRPVAYRAVPADDLGPAAFVHNLIASGLFAEPSDDLEKLLGRPATGMRDAVVAALG</sequence>
<dbReference type="InterPro" id="IPR052718">
    <property type="entry name" value="NmrA-type_oxidoreductase"/>
</dbReference>
<comment type="caution">
    <text evidence="2">The sequence shown here is derived from an EMBL/GenBank/DDBJ whole genome shotgun (WGS) entry which is preliminary data.</text>
</comment>
<dbReference type="Pfam" id="PF13460">
    <property type="entry name" value="NAD_binding_10"/>
    <property type="match status" value="1"/>
</dbReference>
<evidence type="ECO:0000313" key="2">
    <source>
        <dbReference type="EMBL" id="MCH6166797.1"/>
    </source>
</evidence>
<evidence type="ECO:0000259" key="1">
    <source>
        <dbReference type="Pfam" id="PF13460"/>
    </source>
</evidence>
<evidence type="ECO:0000313" key="3">
    <source>
        <dbReference type="Proteomes" id="UP001299970"/>
    </source>
</evidence>
<proteinExistence type="predicted"/>
<dbReference type="PANTHER" id="PTHR47129">
    <property type="entry name" value="QUINONE OXIDOREDUCTASE 2"/>
    <property type="match status" value="1"/>
</dbReference>
<dbReference type="InterPro" id="IPR016040">
    <property type="entry name" value="NAD(P)-bd_dom"/>
</dbReference>
<dbReference type="RefSeq" id="WP_241036833.1">
    <property type="nucleotide sequence ID" value="NZ_BAAAJF010000036.1"/>
</dbReference>
<dbReference type="Proteomes" id="UP001299970">
    <property type="component" value="Unassembled WGS sequence"/>
</dbReference>
<dbReference type="EMBL" id="JAKXMK010000011">
    <property type="protein sequence ID" value="MCH6166797.1"/>
    <property type="molecule type" value="Genomic_DNA"/>
</dbReference>
<gene>
    <name evidence="2" type="ORF">MMF94_14000</name>
</gene>